<dbReference type="RefSeq" id="WP_382166614.1">
    <property type="nucleotide sequence ID" value="NZ_JBHTBR010000003.1"/>
</dbReference>
<dbReference type="Proteomes" id="UP001596492">
    <property type="component" value="Unassembled WGS sequence"/>
</dbReference>
<keyword evidence="3" id="KW-0479">Metal-binding</keyword>
<feature type="domain" description="Intradiol ring-cleavage dioxygenases" evidence="7">
    <location>
        <begin position="132"/>
        <end position="160"/>
    </location>
</feature>
<dbReference type="PANTHER" id="PTHR33711:SF7">
    <property type="entry name" value="INTRADIOL RING-CLEAVAGE DIOXYGENASES DOMAIN-CONTAINING PROTEIN-RELATED"/>
    <property type="match status" value="1"/>
</dbReference>
<evidence type="ECO:0000256" key="3">
    <source>
        <dbReference type="ARBA" id="ARBA00022723"/>
    </source>
</evidence>
<evidence type="ECO:0000313" key="9">
    <source>
        <dbReference type="Proteomes" id="UP001596492"/>
    </source>
</evidence>
<reference evidence="9" key="1">
    <citation type="journal article" date="2019" name="Int. J. Syst. Evol. Microbiol.">
        <title>The Global Catalogue of Microorganisms (GCM) 10K type strain sequencing project: providing services to taxonomists for standard genome sequencing and annotation.</title>
        <authorList>
            <consortium name="The Broad Institute Genomics Platform"/>
            <consortium name="The Broad Institute Genome Sequencing Center for Infectious Disease"/>
            <person name="Wu L."/>
            <person name="Ma J."/>
        </authorList>
    </citation>
    <scope>NUCLEOTIDE SEQUENCE [LARGE SCALE GENOMIC DNA]</scope>
    <source>
        <strain evidence="9">CCUG 51308</strain>
    </source>
</reference>
<organism evidence="8 9">
    <name type="scientific">Hirschia litorea</name>
    <dbReference type="NCBI Taxonomy" id="1199156"/>
    <lineage>
        <taxon>Bacteria</taxon>
        <taxon>Pseudomonadati</taxon>
        <taxon>Pseudomonadota</taxon>
        <taxon>Alphaproteobacteria</taxon>
        <taxon>Hyphomonadales</taxon>
        <taxon>Hyphomonadaceae</taxon>
        <taxon>Hirschia</taxon>
    </lineage>
</organism>
<dbReference type="Pfam" id="PF00775">
    <property type="entry name" value="Dioxygenase_C"/>
    <property type="match status" value="1"/>
</dbReference>
<dbReference type="Pfam" id="PF04444">
    <property type="entry name" value="Dioxygenase_N"/>
    <property type="match status" value="1"/>
</dbReference>
<evidence type="ECO:0000256" key="5">
    <source>
        <dbReference type="ARBA" id="ARBA00023002"/>
    </source>
</evidence>
<dbReference type="InterPro" id="IPR015889">
    <property type="entry name" value="Intradiol_dOase_core"/>
</dbReference>
<dbReference type="GO" id="GO:0051213">
    <property type="term" value="F:dioxygenase activity"/>
    <property type="evidence" value="ECO:0007669"/>
    <property type="project" value="UniProtKB-KW"/>
</dbReference>
<sequence>MTNVTSTEYVQNLLDKASGLDQAQGDPRLKAILRDVLQATCELVEKHNITEGEFWSAVSFMGNAAPEFGLIVPGIGIEHFFDLVLDARDKEVGADGGTPRTIEGPLYVEGAPLSDNEAVMSNQEENGERLYIRGRVLNLDGNPLSGAIVDVWHANLSGFYSHFDPTNSQEPFNNRRKIKVGADGSYLVKTVMPKGYAVPPNGSTEQLLDKLGRHGNRPAHVHFFADVDGYRHLTTQINIADDPFVMDDFAYGTREGLVPDIKRENGEATIEFDLVLVAKEKSAIADRSSRPRLTV</sequence>
<dbReference type="Gene3D" id="2.60.130.10">
    <property type="entry name" value="Aromatic compound dioxygenase"/>
    <property type="match status" value="1"/>
</dbReference>
<comment type="caution">
    <text evidence="8">The sequence shown here is derived from an EMBL/GenBank/DDBJ whole genome shotgun (WGS) entry which is preliminary data.</text>
</comment>
<evidence type="ECO:0000256" key="4">
    <source>
        <dbReference type="ARBA" id="ARBA00022964"/>
    </source>
</evidence>
<evidence type="ECO:0000313" key="8">
    <source>
        <dbReference type="EMBL" id="MFC7291384.1"/>
    </source>
</evidence>
<proteinExistence type="inferred from homology"/>
<comment type="similarity">
    <text evidence="2">Belongs to the intradiol ring-cleavage dioxygenase family.</text>
</comment>
<name>A0ABW2IK14_9PROT</name>
<dbReference type="InterPro" id="IPR007535">
    <property type="entry name" value="Catechol_dOase_N"/>
</dbReference>
<dbReference type="EMBL" id="JBHTBR010000003">
    <property type="protein sequence ID" value="MFC7291384.1"/>
    <property type="molecule type" value="Genomic_DNA"/>
</dbReference>
<gene>
    <name evidence="8" type="ORF">ACFQS8_07140</name>
</gene>
<evidence type="ECO:0000256" key="6">
    <source>
        <dbReference type="ARBA" id="ARBA00023004"/>
    </source>
</evidence>
<keyword evidence="4 8" id="KW-0223">Dioxygenase</keyword>
<dbReference type="InterPro" id="IPR000627">
    <property type="entry name" value="Intradiol_dOase_C"/>
</dbReference>
<protein>
    <submittedName>
        <fullName evidence="8">Dioxygenase</fullName>
    </submittedName>
</protein>
<keyword evidence="9" id="KW-1185">Reference proteome</keyword>
<comment type="cofactor">
    <cofactor evidence="1">
        <name>Fe(3+)</name>
        <dbReference type="ChEBI" id="CHEBI:29034"/>
    </cofactor>
</comment>
<keyword evidence="6" id="KW-0408">Iron</keyword>
<evidence type="ECO:0000259" key="7">
    <source>
        <dbReference type="PROSITE" id="PS00083"/>
    </source>
</evidence>
<evidence type="ECO:0000256" key="1">
    <source>
        <dbReference type="ARBA" id="ARBA00001965"/>
    </source>
</evidence>
<evidence type="ECO:0000256" key="2">
    <source>
        <dbReference type="ARBA" id="ARBA00007825"/>
    </source>
</evidence>
<dbReference type="InterPro" id="IPR050770">
    <property type="entry name" value="Intradiol_RC_Dioxygenase"/>
</dbReference>
<accession>A0ABW2IK14</accession>
<dbReference type="PANTHER" id="PTHR33711">
    <property type="entry name" value="DIOXYGENASE, PUTATIVE (AFU_ORTHOLOGUE AFUA_2G02910)-RELATED"/>
    <property type="match status" value="1"/>
</dbReference>
<keyword evidence="5" id="KW-0560">Oxidoreductase</keyword>
<dbReference type="PROSITE" id="PS00083">
    <property type="entry name" value="INTRADIOL_DIOXYGENAS"/>
    <property type="match status" value="1"/>
</dbReference>
<dbReference type="SUPFAM" id="SSF49482">
    <property type="entry name" value="Aromatic compound dioxygenase"/>
    <property type="match status" value="1"/>
</dbReference>